<name>A0A101SUF1_9ACTN</name>
<dbReference type="AlphaFoldDB" id="A0A101SUF1"/>
<dbReference type="RefSeq" id="WP_061927026.1">
    <property type="nucleotide sequence ID" value="NZ_JBEYBH010000028.1"/>
</dbReference>
<feature type="compositionally biased region" description="Low complexity" evidence="1">
    <location>
        <begin position="692"/>
        <end position="705"/>
    </location>
</feature>
<dbReference type="Gene3D" id="3.40.220.10">
    <property type="entry name" value="Leucine Aminopeptidase, subunit E, domain 1"/>
    <property type="match status" value="1"/>
</dbReference>
<comment type="caution">
    <text evidence="3">The sequence shown here is derived from an EMBL/GenBank/DDBJ whole genome shotgun (WGS) entry which is preliminary data.</text>
</comment>
<feature type="domain" description="Macro" evidence="2">
    <location>
        <begin position="1"/>
        <end position="184"/>
    </location>
</feature>
<evidence type="ECO:0000313" key="3">
    <source>
        <dbReference type="EMBL" id="KUN80268.1"/>
    </source>
</evidence>
<dbReference type="PROSITE" id="PS51154">
    <property type="entry name" value="MACRO"/>
    <property type="match status" value="1"/>
</dbReference>
<dbReference type="InterPro" id="IPR011646">
    <property type="entry name" value="KAP_P-loop"/>
</dbReference>
<dbReference type="Pfam" id="PF07693">
    <property type="entry name" value="KAP_NTPase"/>
    <property type="match status" value="2"/>
</dbReference>
<dbReference type="EMBL" id="LMWX01000048">
    <property type="protein sequence ID" value="KUN80268.1"/>
    <property type="molecule type" value="Genomic_DNA"/>
</dbReference>
<protein>
    <recommendedName>
        <fullName evidence="2">Macro domain-containing protein</fullName>
    </recommendedName>
</protein>
<proteinExistence type="predicted"/>
<evidence type="ECO:0000259" key="2">
    <source>
        <dbReference type="PROSITE" id="PS51154"/>
    </source>
</evidence>
<accession>A0A101SUF1</accession>
<dbReference type="SUPFAM" id="SSF52949">
    <property type="entry name" value="Macro domain-like"/>
    <property type="match status" value="1"/>
</dbReference>
<sequence length="911" mass="98388">MGEAEPREDGSSAEEPGRVSFEVTDKPWDLPVDAVVLSVGAGLGRLAVAVRGQFPQAPWDSVPFDEITPDRPWRLLLRTRRTPGAGPWLAVLATPHAQGGSAPTLDSIARATKTAIREAADAGATSVGVPMLATGSLGLPMSTVARVAVPTAVSACRPPLRHLVFLVQDEEDVPVLTAARTSVPLAGGTSSDWVDPNAGIPLAEDHLGVAPYVSMLAAVISDRTTPTPLSVGVFGEWGSGKSYFMGLLRHQVDELAASGRPGYCCDVVQIGFNAWHYADSNIWASLGDEIFRQLAGPGPTSEERRRRLRSELAERLDQRREHDAMTRQARLTAAALQADVEAAAAARKSRVRDLIEALRKSPELARRMDALWRKLGVRDDAEKAKLLMGQLRGTLTEADVLRRAPVDRAGRLALGAAAFAVAAGLVLTGFTPEVRGWLEGAGGVFTVFSGAALTRARAGLRTLGSLAEDLRSGLDQAAQDRAAPEVAEALDALRQAEADQRVAEAQLDDVVSHIGELGRQLTELSPGHRLYSFLADRAHADSYTGNLGLISTIRKDFEQLVALMADWRDHPEQDGGGHRPIDRIVLYIDDLDRCGPRQVVEVLQAVHLLLALDLFVVVIGVDSRWLLRSLSSHYAEILDDGPNGAPATDLWRVTPEDYLEKIINIPLVLPGIPSGGLRRLLSSIVDDGAAATAAPAASTTRRTSPAPAPAGERERSRFAAESGSEIGAQDDPASWGRPPQPLTERELTLLSALDALIDTPREAKRLFNLYRMLRATRDLSPASRFLGEDGEPGEYQAVVVLLGLLTGHARLFGQILDTPPDPDDGVTGGLMRRSRDTPWERFVTDLRPRGGANRVVGALPEGSVPEWSRLYTGMLRVSAEVTLHDVSCFQLWVPRIRRFSYLPSQECAPRR</sequence>
<reference evidence="3 4" key="1">
    <citation type="submission" date="2015-10" db="EMBL/GenBank/DDBJ databases">
        <title>Draft genome sequence of Streptomyces bungoensis DSM 41781, type strain for the species Streptomyces bungoensis.</title>
        <authorList>
            <person name="Ruckert C."/>
            <person name="Winkler A."/>
            <person name="Kalinowski J."/>
            <person name="Kampfer P."/>
            <person name="Glaeser S."/>
        </authorList>
    </citation>
    <scope>NUCLEOTIDE SEQUENCE [LARGE SCALE GENOMIC DNA]</scope>
    <source>
        <strain evidence="3 4">DSM 41781</strain>
    </source>
</reference>
<dbReference type="STRING" id="285568.AQJ66_26370"/>
<dbReference type="PANTHER" id="PTHR22674:SF6">
    <property type="entry name" value="NTPASE KAP FAMILY P-LOOP DOMAIN-CONTAINING PROTEIN 1"/>
    <property type="match status" value="1"/>
</dbReference>
<dbReference type="Proteomes" id="UP000053024">
    <property type="component" value="Unassembled WGS sequence"/>
</dbReference>
<evidence type="ECO:0000256" key="1">
    <source>
        <dbReference type="SAM" id="MobiDB-lite"/>
    </source>
</evidence>
<dbReference type="PANTHER" id="PTHR22674">
    <property type="entry name" value="NTPASE, KAP FAMILY P-LOOP DOMAIN-CONTAINING 1"/>
    <property type="match status" value="1"/>
</dbReference>
<keyword evidence="4" id="KW-1185">Reference proteome</keyword>
<dbReference type="InterPro" id="IPR052754">
    <property type="entry name" value="NTPase_KAP_P-loop"/>
</dbReference>
<dbReference type="OrthoDB" id="88903at2"/>
<evidence type="ECO:0000313" key="4">
    <source>
        <dbReference type="Proteomes" id="UP000053024"/>
    </source>
</evidence>
<gene>
    <name evidence="3" type="ORF">AQJ66_26370</name>
</gene>
<feature type="region of interest" description="Disordered" evidence="1">
    <location>
        <begin position="692"/>
        <end position="741"/>
    </location>
</feature>
<organism evidence="3 4">
    <name type="scientific">Streptomyces bungoensis</name>
    <dbReference type="NCBI Taxonomy" id="285568"/>
    <lineage>
        <taxon>Bacteria</taxon>
        <taxon>Bacillati</taxon>
        <taxon>Actinomycetota</taxon>
        <taxon>Actinomycetes</taxon>
        <taxon>Kitasatosporales</taxon>
        <taxon>Streptomycetaceae</taxon>
        <taxon>Streptomyces</taxon>
    </lineage>
</organism>
<dbReference type="InterPro" id="IPR002589">
    <property type="entry name" value="Macro_dom"/>
</dbReference>
<dbReference type="InterPro" id="IPR043472">
    <property type="entry name" value="Macro_dom-like"/>
</dbReference>